<feature type="chain" id="PRO_5046257533" evidence="1">
    <location>
        <begin position="21"/>
        <end position="110"/>
    </location>
</feature>
<comment type="caution">
    <text evidence="2">The sequence shown here is derived from an EMBL/GenBank/DDBJ whole genome shotgun (WGS) entry which is preliminary data.</text>
</comment>
<gene>
    <name evidence="2" type="ORF">TPAB3V08_LOCUS13277</name>
</gene>
<feature type="signal peptide" evidence="1">
    <location>
        <begin position="1"/>
        <end position="20"/>
    </location>
</feature>
<accession>A0ABN7PEX6</accession>
<evidence type="ECO:0000313" key="2">
    <source>
        <dbReference type="EMBL" id="CAG2066334.1"/>
    </source>
</evidence>
<organism evidence="2 3">
    <name type="scientific">Timema podura</name>
    <name type="common">Walking stick</name>
    <dbReference type="NCBI Taxonomy" id="61482"/>
    <lineage>
        <taxon>Eukaryota</taxon>
        <taxon>Metazoa</taxon>
        <taxon>Ecdysozoa</taxon>
        <taxon>Arthropoda</taxon>
        <taxon>Hexapoda</taxon>
        <taxon>Insecta</taxon>
        <taxon>Pterygota</taxon>
        <taxon>Neoptera</taxon>
        <taxon>Polyneoptera</taxon>
        <taxon>Phasmatodea</taxon>
        <taxon>Timematodea</taxon>
        <taxon>Timematoidea</taxon>
        <taxon>Timematidae</taxon>
        <taxon>Timema</taxon>
    </lineage>
</organism>
<evidence type="ECO:0000313" key="3">
    <source>
        <dbReference type="Proteomes" id="UP001153148"/>
    </source>
</evidence>
<feature type="non-terminal residue" evidence="2">
    <location>
        <position position="110"/>
    </location>
</feature>
<evidence type="ECO:0000256" key="1">
    <source>
        <dbReference type="SAM" id="SignalP"/>
    </source>
</evidence>
<reference evidence="2" key="1">
    <citation type="submission" date="2021-03" db="EMBL/GenBank/DDBJ databases">
        <authorList>
            <person name="Tran Van P."/>
        </authorList>
    </citation>
    <scope>NUCLEOTIDE SEQUENCE</scope>
</reference>
<dbReference type="PANTHER" id="PTHR46901">
    <property type="entry name" value="GH04942P"/>
    <property type="match status" value="1"/>
</dbReference>
<proteinExistence type="predicted"/>
<keyword evidence="1" id="KW-0732">Signal</keyword>
<dbReference type="PANTHER" id="PTHR46901:SF2">
    <property type="entry name" value="GH04942P"/>
    <property type="match status" value="1"/>
</dbReference>
<keyword evidence="3" id="KW-1185">Reference proteome</keyword>
<name>A0ABN7PEX6_TIMPD</name>
<feature type="non-terminal residue" evidence="2">
    <location>
        <position position="1"/>
    </location>
</feature>
<dbReference type="Proteomes" id="UP001153148">
    <property type="component" value="Unassembled WGS sequence"/>
</dbReference>
<protein>
    <submittedName>
        <fullName evidence="2">Uncharacterized protein</fullName>
    </submittedName>
</protein>
<sequence length="110" mass="12902">FQFPLHILTPLFMISMPWTAQILLLDQQEVPPVEYGTITRETATEPTDHSIERDLMHVIWAQGQEPNKYVHSPKSGLEQDFASVKDFYRQDELKYHGHKDQRGKTTLNFF</sequence>
<dbReference type="EMBL" id="CAJPIN010053013">
    <property type="protein sequence ID" value="CAG2066334.1"/>
    <property type="molecule type" value="Genomic_DNA"/>
</dbReference>